<evidence type="ECO:0000259" key="3">
    <source>
        <dbReference type="Pfam" id="PF00534"/>
    </source>
</evidence>
<dbReference type="InterPro" id="IPR001296">
    <property type="entry name" value="Glyco_trans_1"/>
</dbReference>
<gene>
    <name evidence="5" type="ORF">SAMN05192558_109362</name>
</gene>
<dbReference type="AlphaFoldDB" id="A0A1H0TBY0"/>
<keyword evidence="2 5" id="KW-0808">Transferase</keyword>
<dbReference type="Gene3D" id="3.40.50.2000">
    <property type="entry name" value="Glycogen Phosphorylase B"/>
    <property type="match status" value="2"/>
</dbReference>
<feature type="domain" description="Glycosyl transferase family 1" evidence="3">
    <location>
        <begin position="196"/>
        <end position="351"/>
    </location>
</feature>
<sequence>MCKIVGMHLVDLPSCYPPHPGGLEAYAHELHRQLLAADPDLRITVLTSDTASKPGIEHLTDRWTVVRWPSWMPVSPYPVPKPGFHKLLREYCTPDSVMMTHTRFFYHAALASRFAASRGIRRVHIEHGSTPVQSGNGFVRLVANTVDATIAKVVLGKAAHVVAVSNSARDFVRDLSGREPTVVHRGMELPTDLKAEPTADDTVCFVGRLISGKGVADLLDATATLHSTGMKARLRICGDGPVRSALEAKAKTLGLGDHVEFLGAVDHATALKEIAAATVFVNPSWTEGLPTTVLEAAALGAAVVATDVGGTSEILDADRTGWLVPAQQPDALARALGEALGDAELRRSRGDALRATTAERFSWDHAVEVISAMLRGAPVPG</sequence>
<dbReference type="GO" id="GO:0016758">
    <property type="term" value="F:hexosyltransferase activity"/>
    <property type="evidence" value="ECO:0007669"/>
    <property type="project" value="TreeGrafter"/>
</dbReference>
<dbReference type="Pfam" id="PF13439">
    <property type="entry name" value="Glyco_transf_4"/>
    <property type="match status" value="1"/>
</dbReference>
<evidence type="ECO:0000256" key="1">
    <source>
        <dbReference type="ARBA" id="ARBA00022676"/>
    </source>
</evidence>
<dbReference type="PANTHER" id="PTHR45947">
    <property type="entry name" value="SULFOQUINOVOSYL TRANSFERASE SQD2"/>
    <property type="match status" value="1"/>
</dbReference>
<dbReference type="SUPFAM" id="SSF53756">
    <property type="entry name" value="UDP-Glycosyltransferase/glycogen phosphorylase"/>
    <property type="match status" value="1"/>
</dbReference>
<evidence type="ECO:0000256" key="2">
    <source>
        <dbReference type="ARBA" id="ARBA00022679"/>
    </source>
</evidence>
<proteinExistence type="predicted"/>
<keyword evidence="1" id="KW-0328">Glycosyltransferase</keyword>
<dbReference type="Pfam" id="PF00534">
    <property type="entry name" value="Glycos_transf_1"/>
    <property type="match status" value="1"/>
</dbReference>
<dbReference type="GO" id="GO:1901137">
    <property type="term" value="P:carbohydrate derivative biosynthetic process"/>
    <property type="evidence" value="ECO:0007669"/>
    <property type="project" value="UniProtKB-ARBA"/>
</dbReference>
<protein>
    <submittedName>
        <fullName evidence="5">Glycosyltransferase involved in cell wall bisynthesis</fullName>
    </submittedName>
</protein>
<dbReference type="STRING" id="504798.SAMN05421871_11113"/>
<dbReference type="CDD" id="cd03801">
    <property type="entry name" value="GT4_PimA-like"/>
    <property type="match status" value="1"/>
</dbReference>
<reference evidence="6" key="1">
    <citation type="submission" date="2016-10" db="EMBL/GenBank/DDBJ databases">
        <authorList>
            <person name="Varghese N."/>
            <person name="Submissions S."/>
        </authorList>
    </citation>
    <scope>NUCLEOTIDE SEQUENCE [LARGE SCALE GENOMIC DNA]</scope>
    <source>
        <strain evidence="6">IBRC-M 10655</strain>
    </source>
</reference>
<accession>A0A1H0TBY0</accession>
<dbReference type="Proteomes" id="UP000199651">
    <property type="component" value="Unassembled WGS sequence"/>
</dbReference>
<evidence type="ECO:0000259" key="4">
    <source>
        <dbReference type="Pfam" id="PF13439"/>
    </source>
</evidence>
<evidence type="ECO:0000313" key="6">
    <source>
        <dbReference type="Proteomes" id="UP000199651"/>
    </source>
</evidence>
<evidence type="ECO:0000313" key="5">
    <source>
        <dbReference type="EMBL" id="SDP51016.1"/>
    </source>
</evidence>
<keyword evidence="6" id="KW-1185">Reference proteome</keyword>
<dbReference type="InterPro" id="IPR028098">
    <property type="entry name" value="Glyco_trans_4-like_N"/>
</dbReference>
<organism evidence="5 6">
    <name type="scientific">Actinokineospora alba</name>
    <dbReference type="NCBI Taxonomy" id="504798"/>
    <lineage>
        <taxon>Bacteria</taxon>
        <taxon>Bacillati</taxon>
        <taxon>Actinomycetota</taxon>
        <taxon>Actinomycetes</taxon>
        <taxon>Pseudonocardiales</taxon>
        <taxon>Pseudonocardiaceae</taxon>
        <taxon>Actinokineospora</taxon>
    </lineage>
</organism>
<name>A0A1H0TBY0_9PSEU</name>
<feature type="domain" description="Glycosyltransferase subfamily 4-like N-terminal" evidence="4">
    <location>
        <begin position="20"/>
        <end position="187"/>
    </location>
</feature>
<dbReference type="InterPro" id="IPR050194">
    <property type="entry name" value="Glycosyltransferase_grp1"/>
</dbReference>
<dbReference type="PANTHER" id="PTHR45947:SF3">
    <property type="entry name" value="SULFOQUINOVOSYL TRANSFERASE SQD2"/>
    <property type="match status" value="1"/>
</dbReference>
<dbReference type="EMBL" id="FNJB01000009">
    <property type="protein sequence ID" value="SDP51016.1"/>
    <property type="molecule type" value="Genomic_DNA"/>
</dbReference>